<name>A0A9W5QN24_BACCE</name>
<reference evidence="1 2" key="1">
    <citation type="submission" date="2012-12" db="EMBL/GenBank/DDBJ databases">
        <title>The Genome Sequence of Bacillus cereus HuB4-4.</title>
        <authorList>
            <consortium name="The Broad Institute Genome Sequencing Platform"/>
            <consortium name="The Broad Institute Genome Sequencing Center for Infectious Disease"/>
            <person name="Feldgarden M."/>
            <person name="Van der Auwera G.A."/>
            <person name="Mahillon J."/>
            <person name="Duprez V."/>
            <person name="Timmery S."/>
            <person name="Mattelet C."/>
            <person name="Dierick K."/>
            <person name="Sun M."/>
            <person name="Yu Z."/>
            <person name="Zhu L."/>
            <person name="Hu X."/>
            <person name="Shank E.B."/>
            <person name="Swiecicka I."/>
            <person name="Hansen B.M."/>
            <person name="Andrup L."/>
            <person name="Walker B."/>
            <person name="Young S.K."/>
            <person name="Zeng Q."/>
            <person name="Gargeya S."/>
            <person name="Fitzgerald M."/>
            <person name="Haas B."/>
            <person name="Abouelleil A."/>
            <person name="Alvarado L."/>
            <person name="Arachchi H.M."/>
            <person name="Berlin A.M."/>
            <person name="Chapman S.B."/>
            <person name="Dewar J."/>
            <person name="Goldberg J."/>
            <person name="Griggs A."/>
            <person name="Gujja S."/>
            <person name="Hansen M."/>
            <person name="Howarth C."/>
            <person name="Imamovic A."/>
            <person name="Larimer J."/>
            <person name="McCowan C."/>
            <person name="Murphy C."/>
            <person name="Neiman D."/>
            <person name="Pearson M."/>
            <person name="Priest M."/>
            <person name="Roberts A."/>
            <person name="Saif S."/>
            <person name="Shea T."/>
            <person name="Sisk P."/>
            <person name="Sykes S."/>
            <person name="Wortman J."/>
            <person name="Nusbaum C."/>
            <person name="Birren B."/>
        </authorList>
    </citation>
    <scope>NUCLEOTIDE SEQUENCE [LARGE SCALE GENOMIC DNA]</scope>
    <source>
        <strain evidence="1 2">HuB4-4</strain>
    </source>
</reference>
<gene>
    <name evidence="1" type="ORF">IGM_06520</name>
</gene>
<proteinExistence type="predicted"/>
<evidence type="ECO:0000313" key="2">
    <source>
        <dbReference type="Proteomes" id="UP000014009"/>
    </source>
</evidence>
<organism evidence="1 2">
    <name type="scientific">Bacillus cereus HuB4-4</name>
    <dbReference type="NCBI Taxonomy" id="1053211"/>
    <lineage>
        <taxon>Bacteria</taxon>
        <taxon>Bacillati</taxon>
        <taxon>Bacillota</taxon>
        <taxon>Bacilli</taxon>
        <taxon>Bacillales</taxon>
        <taxon>Bacillaceae</taxon>
        <taxon>Bacillus</taxon>
        <taxon>Bacillus cereus group</taxon>
    </lineage>
</organism>
<dbReference type="AlphaFoldDB" id="A0A9W5QN24"/>
<protein>
    <submittedName>
        <fullName evidence="1">Uncharacterized protein</fullName>
    </submittedName>
</protein>
<evidence type="ECO:0000313" key="1">
    <source>
        <dbReference type="EMBL" id="EOP78913.1"/>
    </source>
</evidence>
<sequence>MSELEEIITTQKAIEQLEKGLRHRRNLLNYLNDDDENAEIIKREIGSIAAFLNKHGVEIKKEPPEILVLRFIEVRSDYVAKELREGTTKNFFYLESGTLKPLANYKVFEKEIIDNPDKIKCYEQLKEIEDEV</sequence>
<dbReference type="RefSeq" id="WP_016099564.1">
    <property type="nucleotide sequence ID" value="NZ_KB976548.1"/>
</dbReference>
<dbReference type="EMBL" id="AHEF01000104">
    <property type="protein sequence ID" value="EOP78913.1"/>
    <property type="molecule type" value="Genomic_DNA"/>
</dbReference>
<accession>A0A9W5QN24</accession>
<comment type="caution">
    <text evidence="1">The sequence shown here is derived from an EMBL/GenBank/DDBJ whole genome shotgun (WGS) entry which is preliminary data.</text>
</comment>
<dbReference type="Proteomes" id="UP000014009">
    <property type="component" value="Unassembled WGS sequence"/>
</dbReference>